<dbReference type="PROSITE" id="PS50995">
    <property type="entry name" value="HTH_MARR_2"/>
    <property type="match status" value="1"/>
</dbReference>
<dbReference type="SUPFAM" id="SSF46785">
    <property type="entry name" value="Winged helix' DNA-binding domain"/>
    <property type="match status" value="1"/>
</dbReference>
<dbReference type="InterPro" id="IPR052526">
    <property type="entry name" value="HTH-type_Bedaq_tolerance"/>
</dbReference>
<keyword evidence="3" id="KW-0804">Transcription</keyword>
<accession>A0A934QXJ7</accession>
<dbReference type="EMBL" id="JAENJH010000006">
    <property type="protein sequence ID" value="MBK1787354.1"/>
    <property type="molecule type" value="Genomic_DNA"/>
</dbReference>
<dbReference type="Proteomes" id="UP000635245">
    <property type="component" value="Unassembled WGS sequence"/>
</dbReference>
<comment type="caution">
    <text evidence="6">The sequence shown here is derived from an EMBL/GenBank/DDBJ whole genome shotgun (WGS) entry which is preliminary data.</text>
</comment>
<organism evidence="6 7">
    <name type="scientific">Prauserella cavernicola</name>
    <dbReference type="NCBI Taxonomy" id="2800127"/>
    <lineage>
        <taxon>Bacteria</taxon>
        <taxon>Bacillati</taxon>
        <taxon>Actinomycetota</taxon>
        <taxon>Actinomycetes</taxon>
        <taxon>Pseudonocardiales</taxon>
        <taxon>Pseudonocardiaceae</taxon>
        <taxon>Prauserella</taxon>
    </lineage>
</organism>
<keyword evidence="1" id="KW-0805">Transcription regulation</keyword>
<dbReference type="Gene3D" id="1.10.10.10">
    <property type="entry name" value="Winged helix-like DNA-binding domain superfamily/Winged helix DNA-binding domain"/>
    <property type="match status" value="1"/>
</dbReference>
<name>A0A934QXJ7_9PSEU</name>
<dbReference type="GO" id="GO:0003700">
    <property type="term" value="F:DNA-binding transcription factor activity"/>
    <property type="evidence" value="ECO:0007669"/>
    <property type="project" value="InterPro"/>
</dbReference>
<reference evidence="6" key="1">
    <citation type="submission" date="2020-12" db="EMBL/GenBank/DDBJ databases">
        <title>Prauserella sp. ASG 168, a novel actinomycete isolated from cave rock.</title>
        <authorList>
            <person name="Suriyachadkun C."/>
        </authorList>
    </citation>
    <scope>NUCLEOTIDE SEQUENCE</scope>
    <source>
        <strain evidence="6">ASG 168</strain>
    </source>
</reference>
<keyword evidence="2" id="KW-0238">DNA-binding</keyword>
<evidence type="ECO:0000259" key="5">
    <source>
        <dbReference type="PROSITE" id="PS50995"/>
    </source>
</evidence>
<evidence type="ECO:0000256" key="1">
    <source>
        <dbReference type="ARBA" id="ARBA00023015"/>
    </source>
</evidence>
<dbReference type="InterPro" id="IPR036390">
    <property type="entry name" value="WH_DNA-bd_sf"/>
</dbReference>
<dbReference type="SMART" id="SM00347">
    <property type="entry name" value="HTH_MARR"/>
    <property type="match status" value="1"/>
</dbReference>
<dbReference type="PANTHER" id="PTHR39515:SF2">
    <property type="entry name" value="HTH-TYPE TRANSCRIPTIONAL REGULATOR RV0880"/>
    <property type="match status" value="1"/>
</dbReference>
<evidence type="ECO:0000313" key="6">
    <source>
        <dbReference type="EMBL" id="MBK1787354.1"/>
    </source>
</evidence>
<feature type="region of interest" description="Disordered" evidence="4">
    <location>
        <begin position="86"/>
        <end position="105"/>
    </location>
</feature>
<dbReference type="InterPro" id="IPR036388">
    <property type="entry name" value="WH-like_DNA-bd_sf"/>
</dbReference>
<dbReference type="RefSeq" id="WP_200321872.1">
    <property type="nucleotide sequence ID" value="NZ_JAENJH010000006.1"/>
</dbReference>
<dbReference type="Pfam" id="PF01047">
    <property type="entry name" value="MarR"/>
    <property type="match status" value="1"/>
</dbReference>
<gene>
    <name evidence="6" type="ORF">JHE00_23775</name>
</gene>
<keyword evidence="7" id="KW-1185">Reference proteome</keyword>
<evidence type="ECO:0000256" key="4">
    <source>
        <dbReference type="SAM" id="MobiDB-lite"/>
    </source>
</evidence>
<dbReference type="InterPro" id="IPR000835">
    <property type="entry name" value="HTH_MarR-typ"/>
</dbReference>
<dbReference type="PANTHER" id="PTHR39515">
    <property type="entry name" value="CONSERVED PROTEIN"/>
    <property type="match status" value="1"/>
</dbReference>
<evidence type="ECO:0000313" key="7">
    <source>
        <dbReference type="Proteomes" id="UP000635245"/>
    </source>
</evidence>
<proteinExistence type="predicted"/>
<evidence type="ECO:0000256" key="2">
    <source>
        <dbReference type="ARBA" id="ARBA00023125"/>
    </source>
</evidence>
<dbReference type="PROSITE" id="PS01117">
    <property type="entry name" value="HTH_MARR_1"/>
    <property type="match status" value="1"/>
</dbReference>
<dbReference type="GO" id="GO:0003677">
    <property type="term" value="F:DNA binding"/>
    <property type="evidence" value="ECO:0007669"/>
    <property type="project" value="UniProtKB-KW"/>
</dbReference>
<dbReference type="AlphaFoldDB" id="A0A934QXJ7"/>
<protein>
    <submittedName>
        <fullName evidence="6">MarR family transcriptional regulator</fullName>
    </submittedName>
</protein>
<sequence>MELDAETLARLRRAIARVGRLLNEAATAEGFTPAQASVLNIVSARGSVSMTQLVALEGMNPTMLSRIIAKLAGQGLVTRAQGTGDQRTAVVESTPAGREHSDRIRSRRAERVASLMEDLDDGVAASVIEALPALEALAERANQG</sequence>
<dbReference type="InterPro" id="IPR023187">
    <property type="entry name" value="Tscrpt_reg_MarR-type_CS"/>
</dbReference>
<evidence type="ECO:0000256" key="3">
    <source>
        <dbReference type="ARBA" id="ARBA00023163"/>
    </source>
</evidence>
<feature type="domain" description="HTH marR-type" evidence="5">
    <location>
        <begin position="4"/>
        <end position="143"/>
    </location>
</feature>